<evidence type="ECO:0000313" key="1">
    <source>
        <dbReference type="EMBL" id="CUN25268.1"/>
    </source>
</evidence>
<dbReference type="AlphaFoldDB" id="A0A173VH67"/>
<dbReference type="RefSeq" id="WP_055215295.1">
    <property type="nucleotide sequence ID" value="NZ_CYXO01000026.1"/>
</dbReference>
<proteinExistence type="predicted"/>
<sequence length="113" mass="13653">MKKRNIRILAILLIIAFFFSFIQTRPYSVRHSTVYTNDNTLEIELYIVTNRFFVIHPDQYCKEIIQKHRRINKLSADTTYQIVLFANSWCFKKGYSCAEYEYRVDNDKIQLEK</sequence>
<gene>
    <name evidence="1" type="ORF">ERS852573_02878</name>
</gene>
<name>A0A173VH67_9FIRM</name>
<reference evidence="1 2" key="1">
    <citation type="submission" date="2015-09" db="EMBL/GenBank/DDBJ databases">
        <authorList>
            <consortium name="Pathogen Informatics"/>
        </authorList>
    </citation>
    <scope>NUCLEOTIDE SEQUENCE [LARGE SCALE GENOMIC DNA]</scope>
    <source>
        <strain evidence="1 2">2789STDY5834961</strain>
    </source>
</reference>
<evidence type="ECO:0000313" key="2">
    <source>
        <dbReference type="Proteomes" id="UP000095597"/>
    </source>
</evidence>
<accession>A0A173VH67</accession>
<dbReference type="EMBL" id="CYXO01000026">
    <property type="protein sequence ID" value="CUN25268.1"/>
    <property type="molecule type" value="Genomic_DNA"/>
</dbReference>
<organism evidence="1 2">
    <name type="scientific">Dorea longicatena</name>
    <dbReference type="NCBI Taxonomy" id="88431"/>
    <lineage>
        <taxon>Bacteria</taxon>
        <taxon>Bacillati</taxon>
        <taxon>Bacillota</taxon>
        <taxon>Clostridia</taxon>
        <taxon>Lachnospirales</taxon>
        <taxon>Lachnospiraceae</taxon>
        <taxon>Dorea</taxon>
    </lineage>
</organism>
<protein>
    <submittedName>
        <fullName evidence="1">Uncharacterized protein</fullName>
    </submittedName>
</protein>
<dbReference type="Proteomes" id="UP000095597">
    <property type="component" value="Unassembled WGS sequence"/>
</dbReference>